<proteinExistence type="predicted"/>
<name>A0A2R6QIX0_9APHY</name>
<sequence length="117" mass="12725">MTSWTPLVDKAPQEPADWPGGKKGGLQQASLGAIFTMAFPTPDKSYYPPHLVVRPTEAFVSNLSQCQFGGSRRFSDGGIEITAGLDGRDMLVCVSSRRSSDWVRSLQIFTVNTVMTA</sequence>
<protein>
    <submittedName>
        <fullName evidence="2">Uncharacterized protein</fullName>
    </submittedName>
</protein>
<evidence type="ECO:0000256" key="1">
    <source>
        <dbReference type="SAM" id="MobiDB-lite"/>
    </source>
</evidence>
<evidence type="ECO:0000313" key="2">
    <source>
        <dbReference type="EMBL" id="PSS08904.1"/>
    </source>
</evidence>
<dbReference type="EMBL" id="MLYV02000328">
    <property type="protein sequence ID" value="PSS08904.1"/>
    <property type="molecule type" value="Genomic_DNA"/>
</dbReference>
<keyword evidence="3" id="KW-1185">Reference proteome</keyword>
<accession>A0A2R6QIX0</accession>
<dbReference type="Proteomes" id="UP000186601">
    <property type="component" value="Unassembled WGS sequence"/>
</dbReference>
<evidence type="ECO:0000313" key="3">
    <source>
        <dbReference type="Proteomes" id="UP000186601"/>
    </source>
</evidence>
<reference evidence="2 3" key="1">
    <citation type="submission" date="2018-02" db="EMBL/GenBank/DDBJ databases">
        <title>Genome sequence of the basidiomycete white-rot fungus Phlebia centrifuga.</title>
        <authorList>
            <person name="Granchi Z."/>
            <person name="Peng M."/>
            <person name="de Vries R.P."/>
            <person name="Hilden K."/>
            <person name="Makela M.R."/>
            <person name="Grigoriev I."/>
            <person name="Riley R."/>
        </authorList>
    </citation>
    <scope>NUCLEOTIDE SEQUENCE [LARGE SCALE GENOMIC DNA]</scope>
    <source>
        <strain evidence="2 3">FBCC195</strain>
    </source>
</reference>
<comment type="caution">
    <text evidence="2">The sequence shown here is derived from an EMBL/GenBank/DDBJ whole genome shotgun (WGS) entry which is preliminary data.</text>
</comment>
<gene>
    <name evidence="2" type="ORF">PHLCEN_2v3394</name>
</gene>
<dbReference type="AlphaFoldDB" id="A0A2R6QIX0"/>
<organism evidence="2 3">
    <name type="scientific">Hermanssonia centrifuga</name>
    <dbReference type="NCBI Taxonomy" id="98765"/>
    <lineage>
        <taxon>Eukaryota</taxon>
        <taxon>Fungi</taxon>
        <taxon>Dikarya</taxon>
        <taxon>Basidiomycota</taxon>
        <taxon>Agaricomycotina</taxon>
        <taxon>Agaricomycetes</taxon>
        <taxon>Polyporales</taxon>
        <taxon>Meruliaceae</taxon>
        <taxon>Hermanssonia</taxon>
    </lineage>
</organism>
<feature type="region of interest" description="Disordered" evidence="1">
    <location>
        <begin position="1"/>
        <end position="24"/>
    </location>
</feature>